<dbReference type="Gene3D" id="3.40.630.30">
    <property type="match status" value="1"/>
</dbReference>
<keyword evidence="3" id="KW-1185">Reference proteome</keyword>
<dbReference type="PANTHER" id="PTHR42791">
    <property type="entry name" value="GNAT FAMILY ACETYLTRANSFERASE"/>
    <property type="match status" value="1"/>
</dbReference>
<accession>A0A8J6DZZ5</accession>
<dbReference type="SUPFAM" id="SSF55729">
    <property type="entry name" value="Acyl-CoA N-acyltransferases (Nat)"/>
    <property type="match status" value="1"/>
</dbReference>
<name>A0A8J6DZZ5_9EUKA</name>
<protein>
    <submittedName>
        <fullName evidence="2">Acetyltransferase (GNAT) family</fullName>
    </submittedName>
</protein>
<reference evidence="2" key="1">
    <citation type="submission" date="2021-05" db="EMBL/GenBank/DDBJ databases">
        <title>A free-living protist that lacks canonical eukaryotic 1 DNA replication and segregation systems.</title>
        <authorList>
            <person name="Salas-Leiva D.E."/>
            <person name="Tromer E.C."/>
            <person name="Curtis B.A."/>
            <person name="Jerlstrom-Hultqvist J."/>
            <person name="Kolisko M."/>
            <person name="Yi Z."/>
            <person name="Salas-Leiva J.S."/>
            <person name="Gallot-Lavallee L."/>
            <person name="Kops G.J.P.L."/>
            <person name="Archibald J.M."/>
            <person name="Simpson A.G.B."/>
            <person name="Roger A.J."/>
        </authorList>
    </citation>
    <scope>NUCLEOTIDE SEQUENCE</scope>
    <source>
        <strain evidence="2">BICM</strain>
    </source>
</reference>
<dbReference type="OrthoDB" id="512662at2759"/>
<dbReference type="InterPro" id="IPR000182">
    <property type="entry name" value="GNAT_dom"/>
</dbReference>
<dbReference type="EMBL" id="JAHDYR010000015">
    <property type="protein sequence ID" value="KAG9394329.1"/>
    <property type="molecule type" value="Genomic_DNA"/>
</dbReference>
<gene>
    <name evidence="2" type="ORF">J8273_3963</name>
</gene>
<evidence type="ECO:0000313" key="2">
    <source>
        <dbReference type="EMBL" id="KAG9394329.1"/>
    </source>
</evidence>
<proteinExistence type="predicted"/>
<dbReference type="InterPro" id="IPR016181">
    <property type="entry name" value="Acyl_CoA_acyltransferase"/>
</dbReference>
<dbReference type="AlphaFoldDB" id="A0A8J6DZZ5"/>
<feature type="domain" description="N-acetyltransferase" evidence="1">
    <location>
        <begin position="95"/>
        <end position="227"/>
    </location>
</feature>
<evidence type="ECO:0000313" key="3">
    <source>
        <dbReference type="Proteomes" id="UP000717585"/>
    </source>
</evidence>
<dbReference type="PANTHER" id="PTHR42791:SF1">
    <property type="entry name" value="N-ACETYLTRANSFERASE DOMAIN-CONTAINING PROTEIN"/>
    <property type="match status" value="1"/>
</dbReference>
<dbReference type="GO" id="GO:0016747">
    <property type="term" value="F:acyltransferase activity, transferring groups other than amino-acyl groups"/>
    <property type="evidence" value="ECO:0007669"/>
    <property type="project" value="InterPro"/>
</dbReference>
<dbReference type="Proteomes" id="UP000717585">
    <property type="component" value="Unassembled WGS sequence"/>
</dbReference>
<sequence>MSNKEGNKRALLWGLYTRSQRADHKELLVESFMDDHLYQYMANAEGKPEKARPLLQAFMDIEERIMIATGQLVSLIDIETQQTLGGFTVVHSDNIKQRNKLLNSFTNTWPYYRAYLTPAHRHMWHRYSVNMSANAWIEEMHSTVMGNEPHLYVIMIATRKGMEGRGIGSDMMRGLCELADSMGIAVYLEATHAELLHFYGKFGFVVAPGCDRTILDLEDAPMFIGCVRQAIGIRQAK</sequence>
<organism evidence="2 3">
    <name type="scientific">Carpediemonas membranifera</name>
    <dbReference type="NCBI Taxonomy" id="201153"/>
    <lineage>
        <taxon>Eukaryota</taxon>
        <taxon>Metamonada</taxon>
        <taxon>Carpediemonas-like organisms</taxon>
        <taxon>Carpediemonas</taxon>
    </lineage>
</organism>
<dbReference type="InterPro" id="IPR052523">
    <property type="entry name" value="Trichothecene_AcTrans"/>
</dbReference>
<comment type="caution">
    <text evidence="2">The sequence shown here is derived from an EMBL/GenBank/DDBJ whole genome shotgun (WGS) entry which is preliminary data.</text>
</comment>
<dbReference type="Pfam" id="PF00583">
    <property type="entry name" value="Acetyltransf_1"/>
    <property type="match status" value="1"/>
</dbReference>
<dbReference type="PROSITE" id="PS51186">
    <property type="entry name" value="GNAT"/>
    <property type="match status" value="1"/>
</dbReference>
<evidence type="ECO:0000259" key="1">
    <source>
        <dbReference type="PROSITE" id="PS51186"/>
    </source>
</evidence>